<keyword evidence="3" id="KW-0472">Membrane</keyword>
<gene>
    <name evidence="5" type="ORF">OE229_00485</name>
</gene>
<evidence type="ECO:0000259" key="4">
    <source>
        <dbReference type="Pfam" id="PF10145"/>
    </source>
</evidence>
<keyword evidence="2" id="KW-0175">Coiled coil</keyword>
<evidence type="ECO:0000256" key="2">
    <source>
        <dbReference type="SAM" id="Coils"/>
    </source>
</evidence>
<evidence type="ECO:0000256" key="1">
    <source>
        <dbReference type="ARBA" id="ARBA00022612"/>
    </source>
</evidence>
<feature type="coiled-coil region" evidence="2">
    <location>
        <begin position="583"/>
        <end position="638"/>
    </location>
</feature>
<accession>A0A9Q9P7B6</accession>
<dbReference type="KEGG" id="cpoi:OE229_00485"/>
<protein>
    <submittedName>
        <fullName evidence="5">Phage tail tape measure protein</fullName>
    </submittedName>
</protein>
<sequence>MPNRTVKTSLVAEVSGYLSGFDQAAKKTRELGSETEKLGQKREAIAGVGTAMSAFGAVAVATVGLVVARYAEFDAAMSKVQAATHASAAEMSQLRDAAIDAGAKTVYSATEAAGAIEELSKAGVQTNEILNGGLAGALDLASAGELKVADAAQIAATAMTQFGFRGSEVPHVADLLSAGAGKAQGSVQDLSAALNQGGLVASQAGFNINETTGTLAAFASAGLLGSDAGTSLKTAILALQNPSTTAAATMKQYGIDVYDSTGQMLSFGGIAAQLKDKLGTLSDEQRNAALAQIFGNDAVRAANVLYSEGADGIAEWTGKVNDQGYAAETARLKLDNLKGDVEKLGGSFDTALIQSGSAANGVLRNLTQSATFLVDVIGDTPAPILAAGAGLTALAGGTLLVGGAALGAVPKFAAFKAQLDTMGISMKTAALRTVGLSAGIGAAAVGIGLLVSMQAQAEAATDELTDTLDKQTGALTKYSRAAVAKRLADGGEFEAARKAGVTQRELTDAVLQGGAALEKVQGKLGDRNTFGGMFTGAAYEAGWAQQNIANVANSVQDAKQKFNDQKKANAEAGNTAMNVAEQYKEEASNVSDLTSELNDLVEKISAANDVNQDAISANASYQEALAGLSDEVKRQRESTEGYTTSLDENTSIGANNASMLSDLADKAQTSAKAQFDVDQSTMGAKAASEKYASTLAAQRQKFIESATAAGFNAGEVKKLADRVFQLPSEKEIKILADTDKAQTDLIAFIRNNDGRVITVRQQLITEAIKSGAAPGAAKAAYNAHGAVMDFYGDGGVTENHVAQFAAAGTMRVWAEPETGGEAYIPLAASKRTRSLAIWEETGRRLQAFADGDVRGGTPTYVPTPPQIVYAQAPGSSGGGNSTTFAPQFVSSGNQRQDFDDAWFQFRTRITGGR</sequence>
<keyword evidence="3" id="KW-0812">Transmembrane</keyword>
<evidence type="ECO:0000256" key="3">
    <source>
        <dbReference type="SAM" id="Phobius"/>
    </source>
</evidence>
<evidence type="ECO:0000313" key="5">
    <source>
        <dbReference type="EMBL" id="UYC80971.1"/>
    </source>
</evidence>
<reference evidence="5" key="1">
    <citation type="submission" date="2022-09" db="EMBL/GenBank/DDBJ databases">
        <title>Taxonomy of Curtobacterium flaccumfaciens.</title>
        <authorList>
            <person name="Osdaghi E."/>
            <person name="Taghavi S.M."/>
            <person name="Hamidizade M."/>
            <person name="Abachi H."/>
            <person name="Fazliarab A."/>
            <person name="Baeyen S."/>
            <person name="Portier P."/>
            <person name="Van Vaerenbergh J."/>
            <person name="Jacques M.-A."/>
        </authorList>
    </citation>
    <scope>NUCLEOTIDE SEQUENCE</scope>
    <source>
        <strain evidence="5">AGQB46</strain>
    </source>
</reference>
<dbReference type="InterPro" id="IPR010090">
    <property type="entry name" value="Phage_tape_meas"/>
</dbReference>
<dbReference type="AlphaFoldDB" id="A0A9Q9P7B6"/>
<dbReference type="PANTHER" id="PTHR37813:SF1">
    <property type="entry name" value="FELS-2 PROPHAGE PROTEIN"/>
    <property type="match status" value="1"/>
</dbReference>
<feature type="transmembrane region" description="Helical" evidence="3">
    <location>
        <begin position="44"/>
        <end position="71"/>
    </location>
</feature>
<dbReference type="NCBIfam" id="TIGR01760">
    <property type="entry name" value="tape_meas_TP901"/>
    <property type="match status" value="1"/>
</dbReference>
<keyword evidence="1" id="KW-1188">Viral release from host cell</keyword>
<feature type="transmembrane region" description="Helical" evidence="3">
    <location>
        <begin position="384"/>
        <end position="409"/>
    </location>
</feature>
<dbReference type="EMBL" id="CP106879">
    <property type="protein sequence ID" value="UYC80971.1"/>
    <property type="molecule type" value="Genomic_DNA"/>
</dbReference>
<organism evidence="5 6">
    <name type="scientific">Curtobacterium poinsettiae</name>
    <dbReference type="NCBI Taxonomy" id="159612"/>
    <lineage>
        <taxon>Bacteria</taxon>
        <taxon>Bacillati</taxon>
        <taxon>Actinomycetota</taxon>
        <taxon>Actinomycetes</taxon>
        <taxon>Micrococcales</taxon>
        <taxon>Microbacteriaceae</taxon>
        <taxon>Curtobacterium</taxon>
    </lineage>
</organism>
<proteinExistence type="predicted"/>
<feature type="transmembrane region" description="Helical" evidence="3">
    <location>
        <begin position="429"/>
        <end position="451"/>
    </location>
</feature>
<feature type="domain" description="Phage tail tape measure protein" evidence="4">
    <location>
        <begin position="95"/>
        <end position="295"/>
    </location>
</feature>
<dbReference type="PANTHER" id="PTHR37813">
    <property type="entry name" value="FELS-2 PROPHAGE PROTEIN"/>
    <property type="match status" value="1"/>
</dbReference>
<keyword evidence="3" id="KW-1133">Transmembrane helix</keyword>
<name>A0A9Q9P7B6_9MICO</name>
<dbReference type="Pfam" id="PF10145">
    <property type="entry name" value="PhageMin_Tail"/>
    <property type="match status" value="1"/>
</dbReference>
<dbReference type="Proteomes" id="UP001062223">
    <property type="component" value="Chromosome"/>
</dbReference>
<evidence type="ECO:0000313" key="6">
    <source>
        <dbReference type="Proteomes" id="UP001062223"/>
    </source>
</evidence>
<dbReference type="RefSeq" id="WP_262139222.1">
    <property type="nucleotide sequence ID" value="NZ_CP106879.1"/>
</dbReference>